<dbReference type="Proteomes" id="UP000044616">
    <property type="component" value="Unassembled WGS sequence"/>
</dbReference>
<feature type="transmembrane region" description="Helical" evidence="5">
    <location>
        <begin position="432"/>
        <end position="449"/>
    </location>
</feature>
<evidence type="ECO:0000256" key="5">
    <source>
        <dbReference type="SAM" id="Phobius"/>
    </source>
</evidence>
<dbReference type="Gene3D" id="1.20.1740.10">
    <property type="entry name" value="Amino acid/polyamine transporter I"/>
    <property type="match status" value="1"/>
</dbReference>
<feature type="transmembrane region" description="Helical" evidence="5">
    <location>
        <begin position="145"/>
        <end position="162"/>
    </location>
</feature>
<keyword evidence="3 5" id="KW-1133">Transmembrane helix</keyword>
<proteinExistence type="predicted"/>
<protein>
    <submittedName>
        <fullName evidence="6">Amino acid permease</fullName>
    </submittedName>
</protein>
<dbReference type="GO" id="GO:0022857">
    <property type="term" value="F:transmembrane transporter activity"/>
    <property type="evidence" value="ECO:0007669"/>
    <property type="project" value="InterPro"/>
</dbReference>
<dbReference type="EMBL" id="CCEH01000005">
    <property type="protein sequence ID" value="CDR27680.1"/>
    <property type="molecule type" value="Genomic_DNA"/>
</dbReference>
<evidence type="ECO:0000256" key="3">
    <source>
        <dbReference type="ARBA" id="ARBA00022989"/>
    </source>
</evidence>
<keyword evidence="4 5" id="KW-0472">Membrane</keyword>
<evidence type="ECO:0000256" key="1">
    <source>
        <dbReference type="ARBA" id="ARBA00004141"/>
    </source>
</evidence>
<evidence type="ECO:0000256" key="4">
    <source>
        <dbReference type="ARBA" id="ARBA00023136"/>
    </source>
</evidence>
<dbReference type="Pfam" id="PF13520">
    <property type="entry name" value="AA_permease_2"/>
    <property type="match status" value="1"/>
</dbReference>
<sequence>MFNQFKRLIIGQPKKNRELKDEKISKFKGLAILSSDALSSVAYGPEQILITLSIVGALATWYTLPIAGAVLILLAALIMSYRQVIYAYPKGGGAYMVSKTNLGEKWGLLAGGSLLVDYILTVAVSISSGADAFVAAFPSLYDHKVLIACLLVLFILVLNLRGLTESATVLSYPVYLFIIGLVVLILIGTIRVATGNIQPHMHASVGTAVPGVTLFLLLKAFSSGASSLTGVEAISNAVTNFREPSAKNAVKTLIAMGSILAFLLVGIVGLAYVYGIMPQTETTVLSQLAMQIFGDNAAFYFVQATTVMILVLAANTGFTAFPMLAASMSKDKYMPRMFTVRGDRLGYSNSIIILGVLAIILIIVFDGMTEDLIPLYAVGVFIPFTLAQFGMVIKWIHERPKNWVSKLSVNLLGGIVTFIVFMILLITKFSQVWPILIFLPFVVIFFLKINKHYRDIAEQLRSDIDVHNVDVVDRNLAIVPITSITTAVDKSIYYAQMLANNDVIAVHVSFGDEDEKAFQEKWKRHFPDVRLVILHSEYRSIIRPISRFIDKINRKANDQNYMITVVIPEFITKKRWHNLLHNQTSLRMKLYLIYQKNVNVCTIPFKLKK</sequence>
<dbReference type="RefSeq" id="WP_047529822.1">
    <property type="nucleotide sequence ID" value="NZ_CCEH01000005.1"/>
</dbReference>
<feature type="transmembrane region" description="Helical" evidence="5">
    <location>
        <begin position="174"/>
        <end position="194"/>
    </location>
</feature>
<organism evidence="6 7">
    <name type="scientific">Staphylococcus schweitzeri</name>
    <dbReference type="NCBI Taxonomy" id="1654388"/>
    <lineage>
        <taxon>Bacteria</taxon>
        <taxon>Bacillati</taxon>
        <taxon>Bacillota</taxon>
        <taxon>Bacilli</taxon>
        <taxon>Bacillales</taxon>
        <taxon>Staphylococcaceae</taxon>
        <taxon>Staphylococcus</taxon>
    </lineage>
</organism>
<dbReference type="AlphaFoldDB" id="A0A077UTF2"/>
<gene>
    <name evidence="6" type="ORF">ERS140147_00787</name>
</gene>
<dbReference type="PANTHER" id="PTHR47704">
    <property type="entry name" value="POTASSIUM TRANSPORTER KIMA"/>
    <property type="match status" value="1"/>
</dbReference>
<dbReference type="InterPro" id="IPR053153">
    <property type="entry name" value="APC_K+_Transporter"/>
</dbReference>
<accession>A0A077UTF2</accession>
<feature type="transmembrane region" description="Helical" evidence="5">
    <location>
        <begin position="106"/>
        <end position="125"/>
    </location>
</feature>
<feature type="transmembrane region" description="Helical" evidence="5">
    <location>
        <begin position="373"/>
        <end position="395"/>
    </location>
</feature>
<feature type="transmembrane region" description="Helical" evidence="5">
    <location>
        <begin position="345"/>
        <end position="367"/>
    </location>
</feature>
<reference evidence="6 7" key="1">
    <citation type="submission" date="2014-05" db="EMBL/GenBank/DDBJ databases">
        <authorList>
            <person name="Aslett A.Martin."/>
            <person name="De Silva Nishadi"/>
        </authorList>
    </citation>
    <scope>NUCLEOTIDE SEQUENCE [LARGE SCALE GENOMIC DNA]</scope>
</reference>
<evidence type="ECO:0000313" key="6">
    <source>
        <dbReference type="EMBL" id="CDR27680.1"/>
    </source>
</evidence>
<feature type="transmembrane region" description="Helical" evidence="5">
    <location>
        <begin position="48"/>
        <end position="78"/>
    </location>
</feature>
<dbReference type="InterPro" id="IPR002293">
    <property type="entry name" value="AA/rel_permease1"/>
</dbReference>
<evidence type="ECO:0000313" key="7">
    <source>
        <dbReference type="Proteomes" id="UP000044616"/>
    </source>
</evidence>
<comment type="subcellular location">
    <subcellularLocation>
        <location evidence="1">Membrane</location>
        <topology evidence="1">Multi-pass membrane protein</topology>
    </subcellularLocation>
</comment>
<keyword evidence="2 5" id="KW-0812">Transmembrane</keyword>
<dbReference type="GO" id="GO:0016020">
    <property type="term" value="C:membrane"/>
    <property type="evidence" value="ECO:0007669"/>
    <property type="project" value="UniProtKB-SubCell"/>
</dbReference>
<name>A0A077UTF2_9STAP</name>
<feature type="transmembrane region" description="Helical" evidence="5">
    <location>
        <begin position="407"/>
        <end position="426"/>
    </location>
</feature>
<evidence type="ECO:0000256" key="2">
    <source>
        <dbReference type="ARBA" id="ARBA00022692"/>
    </source>
</evidence>
<feature type="transmembrane region" description="Helical" evidence="5">
    <location>
        <begin position="297"/>
        <end position="324"/>
    </location>
</feature>
<feature type="transmembrane region" description="Helical" evidence="5">
    <location>
        <begin position="252"/>
        <end position="277"/>
    </location>
</feature>
<dbReference type="PANTHER" id="PTHR47704:SF1">
    <property type="entry name" value="POTASSIUM TRANSPORTER KIMA"/>
    <property type="match status" value="1"/>
</dbReference>